<dbReference type="EMBL" id="CAJFCV020000004">
    <property type="protein sequence ID" value="CAG9118306.1"/>
    <property type="molecule type" value="Genomic_DNA"/>
</dbReference>
<evidence type="ECO:0000313" key="3">
    <source>
        <dbReference type="Proteomes" id="UP000095284"/>
    </source>
</evidence>
<dbReference type="Proteomes" id="UP000582659">
    <property type="component" value="Unassembled WGS sequence"/>
</dbReference>
<sequence length="167" mass="18863">MTGRLGRFKLAIQAYDLKIEHRSGKSNNFCDYLSRWPPAVYSVEQETVDLTLLELNAPRVVLDELVMEQKKDSLYAVSSKSLGDNPTGESQPNSPQIPAFQRCSVRRIPEKPRKLSNIRTKDAYKSLNAGVSRIPFVRRTFRARTDISAPGPAILVAQNESRRSRLC</sequence>
<dbReference type="AlphaFoldDB" id="A0A1I7RM90"/>
<proteinExistence type="predicted"/>
<reference evidence="2" key="2">
    <citation type="submission" date="2020-09" db="EMBL/GenBank/DDBJ databases">
        <authorList>
            <person name="Kikuchi T."/>
        </authorList>
    </citation>
    <scope>NUCLEOTIDE SEQUENCE</scope>
    <source>
        <strain evidence="2">Ka4C1</strain>
    </source>
</reference>
<evidence type="ECO:0000313" key="2">
    <source>
        <dbReference type="EMBL" id="CAD5227887.1"/>
    </source>
</evidence>
<reference evidence="5" key="1">
    <citation type="submission" date="2016-11" db="UniProtKB">
        <authorList>
            <consortium name="WormBaseParasite"/>
        </authorList>
    </citation>
    <scope>IDENTIFICATION</scope>
</reference>
<organism evidence="3 5">
    <name type="scientific">Bursaphelenchus xylophilus</name>
    <name type="common">Pinewood nematode worm</name>
    <name type="synonym">Aphelenchoides xylophilus</name>
    <dbReference type="NCBI Taxonomy" id="6326"/>
    <lineage>
        <taxon>Eukaryota</taxon>
        <taxon>Metazoa</taxon>
        <taxon>Ecdysozoa</taxon>
        <taxon>Nematoda</taxon>
        <taxon>Chromadorea</taxon>
        <taxon>Rhabditida</taxon>
        <taxon>Tylenchina</taxon>
        <taxon>Tylenchomorpha</taxon>
        <taxon>Aphelenchoidea</taxon>
        <taxon>Aphelenchoididae</taxon>
        <taxon>Bursaphelenchus</taxon>
    </lineage>
</organism>
<dbReference type="Proteomes" id="UP000659654">
    <property type="component" value="Unassembled WGS sequence"/>
</dbReference>
<keyword evidence="4" id="KW-1185">Reference proteome</keyword>
<evidence type="ECO:0000256" key="1">
    <source>
        <dbReference type="SAM" id="MobiDB-lite"/>
    </source>
</evidence>
<dbReference type="OrthoDB" id="5832112at2759"/>
<dbReference type="Proteomes" id="UP000095284">
    <property type="component" value="Unplaced"/>
</dbReference>
<feature type="compositionally biased region" description="Polar residues" evidence="1">
    <location>
        <begin position="77"/>
        <end position="96"/>
    </location>
</feature>
<feature type="region of interest" description="Disordered" evidence="1">
    <location>
        <begin position="77"/>
        <end position="99"/>
    </location>
</feature>
<accession>A0A1I7RM90</accession>
<gene>
    <name evidence="2" type="ORF">BXYJ_LOCUS10174</name>
</gene>
<protein>
    <submittedName>
        <fullName evidence="2">(pine wood nematode) hypothetical protein</fullName>
    </submittedName>
</protein>
<dbReference type="WBParaSite" id="BXY_0182500.1">
    <property type="protein sequence ID" value="BXY_0182500.1"/>
    <property type="gene ID" value="BXY_0182500"/>
</dbReference>
<dbReference type="EMBL" id="CAJFDI010000004">
    <property type="protein sequence ID" value="CAD5227887.1"/>
    <property type="molecule type" value="Genomic_DNA"/>
</dbReference>
<name>A0A1I7RM90_BURXY</name>
<evidence type="ECO:0000313" key="4">
    <source>
        <dbReference type="Proteomes" id="UP000659654"/>
    </source>
</evidence>
<evidence type="ECO:0000313" key="5">
    <source>
        <dbReference type="WBParaSite" id="BXY_0182500.1"/>
    </source>
</evidence>